<dbReference type="PANTHER" id="PTHR47636:SF1">
    <property type="entry name" value="TRANSCRIPTIONAL REGULATORY PROTEIN RCO1"/>
    <property type="match status" value="1"/>
</dbReference>
<feature type="compositionally biased region" description="Acidic residues" evidence="5">
    <location>
        <begin position="183"/>
        <end position="192"/>
    </location>
</feature>
<evidence type="ECO:0000256" key="5">
    <source>
        <dbReference type="SAM" id="MobiDB-lite"/>
    </source>
</evidence>
<reference evidence="8" key="1">
    <citation type="submission" date="2020-05" db="EMBL/GenBank/DDBJ databases">
        <title>Phylogenomic resolution of chytrid fungi.</title>
        <authorList>
            <person name="Stajich J.E."/>
            <person name="Amses K."/>
            <person name="Simmons R."/>
            <person name="Seto K."/>
            <person name="Myers J."/>
            <person name="Bonds A."/>
            <person name="Quandt C.A."/>
            <person name="Barry K."/>
            <person name="Liu P."/>
            <person name="Grigoriev I."/>
            <person name="Longcore J.E."/>
            <person name="James T.Y."/>
        </authorList>
    </citation>
    <scope>NUCLEOTIDE SEQUENCE</scope>
    <source>
        <strain evidence="8">JEL0476</strain>
    </source>
</reference>
<dbReference type="Gene3D" id="3.30.40.10">
    <property type="entry name" value="Zinc/RING finger domain, C3HC4 (zinc finger)"/>
    <property type="match status" value="2"/>
</dbReference>
<dbReference type="PROSITE" id="PS01359">
    <property type="entry name" value="ZF_PHD_1"/>
    <property type="match status" value="1"/>
</dbReference>
<feature type="region of interest" description="Disordered" evidence="5">
    <location>
        <begin position="98"/>
        <end position="134"/>
    </location>
</feature>
<feature type="compositionally biased region" description="Basic and acidic residues" evidence="5">
    <location>
        <begin position="229"/>
        <end position="249"/>
    </location>
</feature>
<protein>
    <submittedName>
        <fullName evidence="8">Uncharacterized protein</fullName>
    </submittedName>
</protein>
<dbReference type="Gene3D" id="2.20.70.10">
    <property type="match status" value="1"/>
</dbReference>
<dbReference type="CDD" id="cd00201">
    <property type="entry name" value="WW"/>
    <property type="match status" value="1"/>
</dbReference>
<dbReference type="InterPro" id="IPR036020">
    <property type="entry name" value="WW_dom_sf"/>
</dbReference>
<evidence type="ECO:0000256" key="2">
    <source>
        <dbReference type="ARBA" id="ARBA00022771"/>
    </source>
</evidence>
<gene>
    <name evidence="8" type="ORF">HK099_007400</name>
</gene>
<feature type="compositionally biased region" description="Low complexity" evidence="5">
    <location>
        <begin position="105"/>
        <end position="134"/>
    </location>
</feature>
<sequence length="1095" mass="125587">MVGDLHVKNFQKLDKSPQKLNNVIGEEKSKSGIKAKENQINSKNKVKQNETIEISNDHTTTNLNTNFNQNKDANALNFPIEKKIGKIKINFKNSLVEQQNDRSKNNSNNDNININTASSISSTNISSNNFNNTNDLRRRKSSILKLFSTKNDNEDGYASDSTLSSVESIPSRTMSPKLKEAEDNTLFEDNEDLSSVCSTPVEQSSPQSVRKRELRSRTTSNNHLFTPISKDEKSIKNKKDRDGKSENSAKRKNKNRGMTTKLGGKGDDEEVTSGGKSSFTKVHVPAGLVNPFDLMESRNREKSRYHTGKVIYKIEAQSVENFRRILETEISSDLDLIRNGLVEFGSNYTNGINTRSNTTNKNTALSDTPGSPLKIEDIKKNMANDDFCSACLQKGKLICCDSCPRTFHICCLEEGYDIPSSGLWFCRECSNRGQKKVKVNNIFFDPLLNHMRGMNPRVFELSQDIREMYENVWTHPGTGDFIDVNNCEVVNINNKTRSVKNNIGVIENFPIKIKEKFKCCYSCGKSDIKQCQNSLLNSFSVGFDLSKKSKDVIPRAERSEMIKCDYCNLHWHLDCLDPPLPNIPWEFKEEKEIVDTNFIKKLRKRAWGEVDEEEDELKKAKKFAPESLNSYFVGLIQIRKKWMCPLHVENILNISKRIKRSTKVVDAPINSNSKSNTSSPSISKKHLITSKIGEIGNLKKRKFLDFENSKQQKINDQVEARIGNFEEKIINEVTYKLPEYKVKLDFFSKVDEKKKKKQNIIKEDLSFPIGLGLEYTNKLKELYYDNDNGGINFDNNKNEEKMNKNLLLVASEIIEKEQSNLNKFNAKFNNFNVNNINGNNNSNSNLNIFENGLRCTDEEADLWLESVSQMQMDIANRIIEQINKKNIAKGLVNEMENEKKVMHNSDEENDEILKGIEKIRNDNEEEKKNKTIVESNLEEKTNNNDDTSSTLKKKKKKIKNELPEDSVWQKLQDPNTSKYYYFNSITQETTWISPMDPDFIEKKKKEKMDNLQQNQKLQQQQQWGGYTDLSQQQPYFGNDITYQYNNGEAPPGLENEVSNQQNTQQQPTYEDYTVTGAFNTSTGRFQVNDVRGNIF</sequence>
<dbReference type="AlphaFoldDB" id="A0AAD5TWW5"/>
<dbReference type="SMART" id="SM00456">
    <property type="entry name" value="WW"/>
    <property type="match status" value="1"/>
</dbReference>
<dbReference type="InterPro" id="IPR011011">
    <property type="entry name" value="Znf_FYVE_PHD"/>
</dbReference>
<dbReference type="InterPro" id="IPR019786">
    <property type="entry name" value="Zinc_finger_PHD-type_CS"/>
</dbReference>
<dbReference type="EMBL" id="JADGJW010000712">
    <property type="protein sequence ID" value="KAJ3213433.1"/>
    <property type="molecule type" value="Genomic_DNA"/>
</dbReference>
<dbReference type="InterPro" id="IPR019787">
    <property type="entry name" value="Znf_PHD-finger"/>
</dbReference>
<keyword evidence="9" id="KW-1185">Reference proteome</keyword>
<dbReference type="InterPro" id="IPR001202">
    <property type="entry name" value="WW_dom"/>
</dbReference>
<dbReference type="InterPro" id="IPR052819">
    <property type="entry name" value="Chromatin_regulatory_protein"/>
</dbReference>
<keyword evidence="2 4" id="KW-0863">Zinc-finger</keyword>
<organism evidence="8 9">
    <name type="scientific">Clydaea vesicula</name>
    <dbReference type="NCBI Taxonomy" id="447962"/>
    <lineage>
        <taxon>Eukaryota</taxon>
        <taxon>Fungi</taxon>
        <taxon>Fungi incertae sedis</taxon>
        <taxon>Chytridiomycota</taxon>
        <taxon>Chytridiomycota incertae sedis</taxon>
        <taxon>Chytridiomycetes</taxon>
        <taxon>Lobulomycetales</taxon>
        <taxon>Lobulomycetaceae</taxon>
        <taxon>Clydaea</taxon>
    </lineage>
</organism>
<keyword evidence="1" id="KW-0479">Metal-binding</keyword>
<dbReference type="GO" id="GO:0008270">
    <property type="term" value="F:zinc ion binding"/>
    <property type="evidence" value="ECO:0007669"/>
    <property type="project" value="UniProtKB-KW"/>
</dbReference>
<evidence type="ECO:0000256" key="4">
    <source>
        <dbReference type="PROSITE-ProRule" id="PRU00146"/>
    </source>
</evidence>
<keyword evidence="3" id="KW-0862">Zinc</keyword>
<evidence type="ECO:0000259" key="6">
    <source>
        <dbReference type="PROSITE" id="PS50016"/>
    </source>
</evidence>
<dbReference type="Proteomes" id="UP001211065">
    <property type="component" value="Unassembled WGS sequence"/>
</dbReference>
<dbReference type="InterPro" id="IPR013083">
    <property type="entry name" value="Znf_RING/FYVE/PHD"/>
</dbReference>
<comment type="caution">
    <text evidence="8">The sequence shown here is derived from an EMBL/GenBank/DDBJ whole genome shotgun (WGS) entry which is preliminary data.</text>
</comment>
<dbReference type="PROSITE" id="PS50020">
    <property type="entry name" value="WW_DOMAIN_2"/>
    <property type="match status" value="1"/>
</dbReference>
<evidence type="ECO:0000259" key="7">
    <source>
        <dbReference type="PROSITE" id="PS50020"/>
    </source>
</evidence>
<feature type="domain" description="PHD-type" evidence="6">
    <location>
        <begin position="385"/>
        <end position="432"/>
    </location>
</feature>
<feature type="compositionally biased region" description="Polar residues" evidence="5">
    <location>
        <begin position="159"/>
        <end position="174"/>
    </location>
</feature>
<proteinExistence type="predicted"/>
<dbReference type="GO" id="GO:0032221">
    <property type="term" value="C:Rpd3S complex"/>
    <property type="evidence" value="ECO:0007669"/>
    <property type="project" value="TreeGrafter"/>
</dbReference>
<evidence type="ECO:0000313" key="8">
    <source>
        <dbReference type="EMBL" id="KAJ3213433.1"/>
    </source>
</evidence>
<dbReference type="SMART" id="SM00249">
    <property type="entry name" value="PHD"/>
    <property type="match status" value="2"/>
</dbReference>
<evidence type="ECO:0000256" key="3">
    <source>
        <dbReference type="ARBA" id="ARBA00022833"/>
    </source>
</evidence>
<feature type="compositionally biased region" description="Basic and acidic residues" evidence="5">
    <location>
        <begin position="926"/>
        <end position="943"/>
    </location>
</feature>
<evidence type="ECO:0000256" key="1">
    <source>
        <dbReference type="ARBA" id="ARBA00022723"/>
    </source>
</evidence>
<feature type="domain" description="WW" evidence="7">
    <location>
        <begin position="962"/>
        <end position="996"/>
    </location>
</feature>
<dbReference type="PANTHER" id="PTHR47636">
    <property type="entry name" value="TRANSCRIPTIONAL REGULATORY PROTEIN RCO1"/>
    <property type="match status" value="1"/>
</dbReference>
<dbReference type="SUPFAM" id="SSF51045">
    <property type="entry name" value="WW domain"/>
    <property type="match status" value="1"/>
</dbReference>
<feature type="compositionally biased region" description="Polar residues" evidence="5">
    <location>
        <begin position="193"/>
        <end position="208"/>
    </location>
</feature>
<dbReference type="GO" id="GO:0006357">
    <property type="term" value="P:regulation of transcription by RNA polymerase II"/>
    <property type="evidence" value="ECO:0007669"/>
    <property type="project" value="TreeGrafter"/>
</dbReference>
<evidence type="ECO:0000313" key="9">
    <source>
        <dbReference type="Proteomes" id="UP001211065"/>
    </source>
</evidence>
<feature type="region of interest" description="Disordered" evidence="5">
    <location>
        <begin position="926"/>
        <end position="959"/>
    </location>
</feature>
<accession>A0AAD5TWW5</accession>
<dbReference type="Pfam" id="PF00397">
    <property type="entry name" value="WW"/>
    <property type="match status" value="1"/>
</dbReference>
<name>A0AAD5TWW5_9FUNG</name>
<feature type="region of interest" description="Disordered" evidence="5">
    <location>
        <begin position="154"/>
        <end position="278"/>
    </location>
</feature>
<dbReference type="PROSITE" id="PS50016">
    <property type="entry name" value="ZF_PHD_2"/>
    <property type="match status" value="1"/>
</dbReference>
<dbReference type="InterPro" id="IPR001965">
    <property type="entry name" value="Znf_PHD"/>
</dbReference>
<dbReference type="SUPFAM" id="SSF57903">
    <property type="entry name" value="FYVE/PHD zinc finger"/>
    <property type="match status" value="2"/>
</dbReference>